<evidence type="ECO:0000313" key="2">
    <source>
        <dbReference type="Proteomes" id="UP000063789"/>
    </source>
</evidence>
<proteinExistence type="predicted"/>
<evidence type="ECO:0000313" key="1">
    <source>
        <dbReference type="EMBL" id="ALG85323.1"/>
    </source>
</evidence>
<dbReference type="Proteomes" id="UP000063789">
    <property type="component" value="Chromosome"/>
</dbReference>
<reference evidence="2" key="1">
    <citation type="submission" date="2015-06" db="EMBL/GenBank/DDBJ databases">
        <title>Complete genome sequence and metabolic analysis of phthalate degradation pathway in Gordonia sp. QH-11.</title>
        <authorList>
            <person name="Jin D."/>
            <person name="Kong X."/>
            <person name="Bai Z."/>
        </authorList>
    </citation>
    <scope>NUCLEOTIDE SEQUENCE [LARGE SCALE GENOMIC DNA]</scope>
    <source>
        <strain evidence="2">QH-11</strain>
    </source>
</reference>
<dbReference type="EMBL" id="CP011853">
    <property type="protein sequence ID" value="ALG85323.1"/>
    <property type="molecule type" value="Genomic_DNA"/>
</dbReference>
<organism evidence="1 2">
    <name type="scientific">Gordonia phthalatica</name>
    <dbReference type="NCBI Taxonomy" id="1136941"/>
    <lineage>
        <taxon>Bacteria</taxon>
        <taxon>Bacillati</taxon>
        <taxon>Actinomycetota</taxon>
        <taxon>Actinomycetes</taxon>
        <taxon>Mycobacteriales</taxon>
        <taxon>Gordoniaceae</taxon>
        <taxon>Gordonia</taxon>
    </lineage>
</organism>
<gene>
    <name evidence="1" type="ORF">ACH46_13610</name>
</gene>
<reference evidence="1 2" key="2">
    <citation type="journal article" date="2017" name="Int. J. Syst. Evol. Microbiol.">
        <title>Gordonia phthalatica sp. nov., a di-n-butyl phthalate-degrading bacterium isolated from activated sludge.</title>
        <authorList>
            <person name="Jin D."/>
            <person name="Kong X."/>
            <person name="Jia M."/>
            <person name="Yu X."/>
            <person name="Wang X."/>
            <person name="Zhuang X."/>
            <person name="Deng Y."/>
            <person name="Bai Z."/>
        </authorList>
    </citation>
    <scope>NUCLEOTIDE SEQUENCE [LARGE SCALE GENOMIC DNA]</scope>
    <source>
        <strain evidence="1 2">QH-11</strain>
    </source>
</reference>
<name>A0A0N9NDZ9_9ACTN</name>
<dbReference type="AlphaFoldDB" id="A0A0N9NDZ9"/>
<accession>A0A0N9NDZ9</accession>
<dbReference type="KEGG" id="goq:ACH46_13610"/>
<keyword evidence="2" id="KW-1185">Reference proteome</keyword>
<protein>
    <submittedName>
        <fullName evidence="1">Uncharacterized protein</fullName>
    </submittedName>
</protein>
<sequence>MVVDVGLDVVVLFDVVGRFDDVVVEVVGCEVDAVVASSGVTLSTGSSAGFGDSAPPMKSSTTAIGVAIFQVRNRQTIAAPANAKASPIRTPPKPLPAGIDAIAPIAPKASSTQPMTVTMRFFGAGTAVGAGSYGAGED</sequence>